<dbReference type="Pfam" id="PF01568">
    <property type="entry name" value="Molydop_binding"/>
    <property type="match status" value="1"/>
</dbReference>
<dbReference type="Pfam" id="PF04879">
    <property type="entry name" value="Molybdop_Fe4S4"/>
    <property type="match status" value="1"/>
</dbReference>
<dbReference type="InterPro" id="IPR050612">
    <property type="entry name" value="Prok_Mopterin_Oxidored"/>
</dbReference>
<dbReference type="PROSITE" id="PS51669">
    <property type="entry name" value="4FE4S_MOW_BIS_MGD"/>
    <property type="match status" value="1"/>
</dbReference>
<dbReference type="Gene3D" id="3.40.228.10">
    <property type="entry name" value="Dimethylsulfoxide Reductase, domain 2"/>
    <property type="match status" value="1"/>
</dbReference>
<comment type="caution">
    <text evidence="8">The sequence shown here is derived from an EMBL/GenBank/DDBJ whole genome shotgun (WGS) entry which is preliminary data.</text>
</comment>
<keyword evidence="6" id="KW-0411">Iron-sulfur</keyword>
<dbReference type="Gene3D" id="3.40.50.740">
    <property type="match status" value="1"/>
</dbReference>
<dbReference type="PROSITE" id="PS51257">
    <property type="entry name" value="PROKAR_LIPOPROTEIN"/>
    <property type="match status" value="1"/>
</dbReference>
<evidence type="ECO:0000256" key="1">
    <source>
        <dbReference type="ARBA" id="ARBA00010312"/>
    </source>
</evidence>
<dbReference type="Gene3D" id="2.40.40.20">
    <property type="match status" value="1"/>
</dbReference>
<dbReference type="InterPro" id="IPR009010">
    <property type="entry name" value="Asp_de-COase-like_dom_sf"/>
</dbReference>
<dbReference type="InterPro" id="IPR006311">
    <property type="entry name" value="TAT_signal"/>
</dbReference>
<dbReference type="Pfam" id="PF00384">
    <property type="entry name" value="Molybdopterin"/>
    <property type="match status" value="1"/>
</dbReference>
<dbReference type="SUPFAM" id="SSF50692">
    <property type="entry name" value="ADC-like"/>
    <property type="match status" value="1"/>
</dbReference>
<evidence type="ECO:0000256" key="5">
    <source>
        <dbReference type="ARBA" id="ARBA00023004"/>
    </source>
</evidence>
<evidence type="ECO:0000256" key="3">
    <source>
        <dbReference type="ARBA" id="ARBA00022729"/>
    </source>
</evidence>
<accession>A0A7C9JDJ4</accession>
<keyword evidence="2" id="KW-0479">Metal-binding</keyword>
<dbReference type="NCBIfam" id="TIGR01409">
    <property type="entry name" value="TAT_signal_seq"/>
    <property type="match status" value="1"/>
</dbReference>
<dbReference type="GO" id="GO:0046872">
    <property type="term" value="F:metal ion binding"/>
    <property type="evidence" value="ECO:0007669"/>
    <property type="project" value="UniProtKB-KW"/>
</dbReference>
<feature type="domain" description="4Fe-4S Mo/W bis-MGD-type" evidence="7">
    <location>
        <begin position="67"/>
        <end position="125"/>
    </location>
</feature>
<dbReference type="InterPro" id="IPR006963">
    <property type="entry name" value="Mopterin_OxRdtase_4Fe-4S_dom"/>
</dbReference>
<evidence type="ECO:0000256" key="4">
    <source>
        <dbReference type="ARBA" id="ARBA00023002"/>
    </source>
</evidence>
<reference evidence="8" key="1">
    <citation type="submission" date="2018-08" db="EMBL/GenBank/DDBJ databases">
        <title>Murine metabolic-syndrome-specific gut microbial biobank.</title>
        <authorList>
            <person name="Liu C."/>
        </authorList>
    </citation>
    <scope>NUCLEOTIDE SEQUENCE [LARGE SCALE GENOMIC DNA]</scope>
    <source>
        <strain evidence="8">Z82</strain>
    </source>
</reference>
<dbReference type="EMBL" id="QWKH01000029">
    <property type="protein sequence ID" value="NBI34480.1"/>
    <property type="molecule type" value="Genomic_DNA"/>
</dbReference>
<name>A0A7C9JDJ4_9BACT</name>
<dbReference type="InterPro" id="IPR019546">
    <property type="entry name" value="TAT_signal_bac_arc"/>
</dbReference>
<protein>
    <submittedName>
        <fullName evidence="8">Twin-arginine translocation signal domain-containing protein</fullName>
    </submittedName>
</protein>
<organism evidence="8">
    <name type="scientific">Muribaculaceae bacterium Z82</name>
    <dbReference type="NCBI Taxonomy" id="2304548"/>
    <lineage>
        <taxon>Bacteria</taxon>
        <taxon>Pseudomonadati</taxon>
        <taxon>Bacteroidota</taxon>
        <taxon>Bacteroidia</taxon>
        <taxon>Bacteroidales</taxon>
        <taxon>Muribaculaceae</taxon>
    </lineage>
</organism>
<dbReference type="PROSITE" id="PS51318">
    <property type="entry name" value="TAT"/>
    <property type="match status" value="1"/>
</dbReference>
<dbReference type="GO" id="GO:0051536">
    <property type="term" value="F:iron-sulfur cluster binding"/>
    <property type="evidence" value="ECO:0007669"/>
    <property type="project" value="UniProtKB-KW"/>
</dbReference>
<comment type="similarity">
    <text evidence="1">Belongs to the prokaryotic molybdopterin-containing oxidoreductase family.</text>
</comment>
<dbReference type="PANTHER" id="PTHR43742">
    <property type="entry name" value="TRIMETHYLAMINE-N-OXIDE REDUCTASE"/>
    <property type="match status" value="1"/>
</dbReference>
<keyword evidence="5" id="KW-0408">Iron</keyword>
<proteinExistence type="inferred from homology"/>
<dbReference type="Gene3D" id="3.30.200.210">
    <property type="match status" value="1"/>
</dbReference>
<keyword evidence="4" id="KW-0560">Oxidoreductase</keyword>
<gene>
    <name evidence="8" type="ORF">D1639_05440</name>
</gene>
<dbReference type="PANTHER" id="PTHR43742:SF6">
    <property type="entry name" value="OXIDOREDUCTASE YYAE-RELATED"/>
    <property type="match status" value="1"/>
</dbReference>
<evidence type="ECO:0000313" key="8">
    <source>
        <dbReference type="EMBL" id="NBI34480.1"/>
    </source>
</evidence>
<dbReference type="GO" id="GO:0043546">
    <property type="term" value="F:molybdopterin cofactor binding"/>
    <property type="evidence" value="ECO:0007669"/>
    <property type="project" value="InterPro"/>
</dbReference>
<dbReference type="AlphaFoldDB" id="A0A7C9JDJ4"/>
<dbReference type="GO" id="GO:0016491">
    <property type="term" value="F:oxidoreductase activity"/>
    <property type="evidence" value="ECO:0007669"/>
    <property type="project" value="UniProtKB-KW"/>
</dbReference>
<sequence>MVDATQKRGFSRRSFIKGAATLTAAGALVGCSANTDDKVTVEPGKAVEEKKPDADKQTQAVAQPSPDKIYSGACRAQCIQGCYLNVHVRDGQVVRTSAGRFPDEPEFERICPKGLTQVARVYSSERLQYPMRRVGERGEGKFERISWDEAIAEIAEKWKGYVDEFGAESIVYFVGSGNCALLGGGTADGSVMQRLRQVTGATNITTDRDMATIDRLAKVFGYGGWGNLCTDFVNAKTFVIWGANPVVSEKQQMHFILDAKDAGARIVDIDIAYNTVSSKSDWFIPVNPATDGALALGAIHEVLEQGWQDEEFIRDHTEAPFLVKEDGTYLRMSDLGVEPTEGPVNPQTGQPTVVDPCVLWDLETESAVALADAVRPALESVPQIEGFAVRTVFEIIRDQASEWTVERASEVTGVPEADIKELARTYALDGPVTTFSQYGLNHYANGTYNYGPVFSLVLLTGNIGKPGAGCGIHTAGMGVSNAAGCIAAPSSAGEPPQGGGRNINWNQLYPVLQSGEKLGEPFPMKSLYCSCTNPMCANTEHKETVELFKAFEFVVVQEMTMTESARYADILLPACHWFECVDLRQRAYNYPYVILQEKAIEPLYESKPDFEIYKLLADALGYGDYFDFTEEEYIEMWLDSDSARSMDITLDRLKREKVARAVTKDIGFEGGVFGTANGRAHFYQENPVPDHMIGQDFDPEKERTFLYWEPAAEADLANAVREKYPFTVCSEHMRTRTHSQWWDVGYMDEFEPQPIVRINPEDAKELGIKEGDKVRLYNDRGDVTLIATLNAGQQRKSVHCLRSFQAIEFIEGNLSDLTFNDYNQACANQAYNDVAVAIEKL</sequence>
<evidence type="ECO:0000256" key="6">
    <source>
        <dbReference type="ARBA" id="ARBA00023014"/>
    </source>
</evidence>
<evidence type="ECO:0000259" key="7">
    <source>
        <dbReference type="PROSITE" id="PS51669"/>
    </source>
</evidence>
<evidence type="ECO:0000256" key="2">
    <source>
        <dbReference type="ARBA" id="ARBA00022723"/>
    </source>
</evidence>
<dbReference type="InterPro" id="IPR006657">
    <property type="entry name" value="MoPterin_dinucl-bd_dom"/>
</dbReference>
<keyword evidence="3" id="KW-0732">Signal</keyword>
<dbReference type="InterPro" id="IPR006656">
    <property type="entry name" value="Mopterin_OxRdtase"/>
</dbReference>
<dbReference type="SUPFAM" id="SSF53706">
    <property type="entry name" value="Formate dehydrogenase/DMSO reductase, domains 1-3"/>
    <property type="match status" value="1"/>
</dbReference>